<protein>
    <submittedName>
        <fullName evidence="1">Uncharacterized protein</fullName>
    </submittedName>
</protein>
<evidence type="ECO:0000313" key="1">
    <source>
        <dbReference type="EMBL" id="KAA3756962.1"/>
    </source>
</evidence>
<dbReference type="GeneID" id="93115358"/>
<sequence>MIAKITNVTLSDFREALLTAVGANEFIWDNQLRAKLPSAHITTYQYKPGVGVVNTIREGI</sequence>
<organism evidence="1 2">
    <name type="scientific">Bacteroides salyersiae</name>
    <dbReference type="NCBI Taxonomy" id="291644"/>
    <lineage>
        <taxon>Bacteria</taxon>
        <taxon>Pseudomonadati</taxon>
        <taxon>Bacteroidota</taxon>
        <taxon>Bacteroidia</taxon>
        <taxon>Bacteroidales</taxon>
        <taxon>Bacteroidaceae</taxon>
        <taxon>Bacteroides</taxon>
    </lineage>
</organism>
<proteinExistence type="predicted"/>
<dbReference type="Proteomes" id="UP000422221">
    <property type="component" value="Unassembled WGS sequence"/>
</dbReference>
<comment type="caution">
    <text evidence="1">The sequence shown here is derived from an EMBL/GenBank/DDBJ whole genome shotgun (WGS) entry which is preliminary data.</text>
</comment>
<reference evidence="1 2" key="1">
    <citation type="journal article" date="2019" name="Nat. Med.">
        <title>A library of human gut bacterial isolates paired with longitudinal multiomics data enables mechanistic microbiome research.</title>
        <authorList>
            <person name="Poyet M."/>
            <person name="Groussin M."/>
            <person name="Gibbons S.M."/>
            <person name="Avila-Pacheco J."/>
            <person name="Jiang X."/>
            <person name="Kearney S.M."/>
            <person name="Perrotta A.R."/>
            <person name="Berdy B."/>
            <person name="Zhao S."/>
            <person name="Lieberman T.D."/>
            <person name="Swanson P.K."/>
            <person name="Smith M."/>
            <person name="Roesemann S."/>
            <person name="Alexander J.E."/>
            <person name="Rich S.A."/>
            <person name="Livny J."/>
            <person name="Vlamakis H."/>
            <person name="Clish C."/>
            <person name="Bullock K."/>
            <person name="Deik A."/>
            <person name="Scott J."/>
            <person name="Pierce K.A."/>
            <person name="Xavier R.J."/>
            <person name="Alm E.J."/>
        </authorList>
    </citation>
    <scope>NUCLEOTIDE SEQUENCE [LARGE SCALE GENOMIC DNA]</scope>
    <source>
        <strain evidence="1 2">BIOML-A10</strain>
    </source>
</reference>
<dbReference type="RefSeq" id="WP_044093620.1">
    <property type="nucleotide sequence ID" value="NZ_CAXSTI010000018.1"/>
</dbReference>
<gene>
    <name evidence="1" type="ORF">F3F73_23000</name>
</gene>
<evidence type="ECO:0000313" key="2">
    <source>
        <dbReference type="Proteomes" id="UP000422221"/>
    </source>
</evidence>
<dbReference type="AlphaFoldDB" id="A0A7J4XC94"/>
<dbReference type="EMBL" id="VWMK01000039">
    <property type="protein sequence ID" value="KAA3756962.1"/>
    <property type="molecule type" value="Genomic_DNA"/>
</dbReference>
<accession>A0A7J4XC94</accession>
<name>A0A7J4XC94_9BACE</name>